<organism evidence="2 3">
    <name type="scientific">Chryseolinea lacunae</name>
    <dbReference type="NCBI Taxonomy" id="2801331"/>
    <lineage>
        <taxon>Bacteria</taxon>
        <taxon>Pseudomonadati</taxon>
        <taxon>Bacteroidota</taxon>
        <taxon>Cytophagia</taxon>
        <taxon>Cytophagales</taxon>
        <taxon>Fulvivirgaceae</taxon>
        <taxon>Chryseolinea</taxon>
    </lineage>
</organism>
<proteinExistence type="predicted"/>
<protein>
    <recommendedName>
        <fullName evidence="4">Phosphoribosylpyrophosphate synthetase</fullName>
    </recommendedName>
</protein>
<evidence type="ECO:0008006" key="4">
    <source>
        <dbReference type="Google" id="ProtNLM"/>
    </source>
</evidence>
<dbReference type="RefSeq" id="WP_202015370.1">
    <property type="nucleotide sequence ID" value="NZ_JAERRB010000014.1"/>
</dbReference>
<evidence type="ECO:0000313" key="3">
    <source>
        <dbReference type="Proteomes" id="UP000613030"/>
    </source>
</evidence>
<evidence type="ECO:0000256" key="1">
    <source>
        <dbReference type="SAM" id="MobiDB-lite"/>
    </source>
</evidence>
<sequence>MRSNSTEKMSTLMERTNQATKEGYTENFKVISGRLTNTDEEQFYTPEEVHIVNFHRFEGYSDPNDNSILYLIETTDGSKGQLIDAYGAYADAKLSAFIHDVENIQKQTKH</sequence>
<name>A0ABS1L0T0_9BACT</name>
<comment type="caution">
    <text evidence="2">The sequence shown here is derived from an EMBL/GenBank/DDBJ whole genome shotgun (WGS) entry which is preliminary data.</text>
</comment>
<keyword evidence="3" id="KW-1185">Reference proteome</keyword>
<feature type="compositionally biased region" description="Polar residues" evidence="1">
    <location>
        <begin position="1"/>
        <end position="20"/>
    </location>
</feature>
<dbReference type="EMBL" id="JAERRB010000014">
    <property type="protein sequence ID" value="MBL0745127.1"/>
    <property type="molecule type" value="Genomic_DNA"/>
</dbReference>
<feature type="region of interest" description="Disordered" evidence="1">
    <location>
        <begin position="1"/>
        <end position="24"/>
    </location>
</feature>
<reference evidence="2 3" key="1">
    <citation type="submission" date="2021-01" db="EMBL/GenBank/DDBJ databases">
        <title>Chryseolinea sp. Jin1 Genome sequencing and assembly.</title>
        <authorList>
            <person name="Kim I."/>
        </authorList>
    </citation>
    <scope>NUCLEOTIDE SEQUENCE [LARGE SCALE GENOMIC DNA]</scope>
    <source>
        <strain evidence="2 3">Jin1</strain>
    </source>
</reference>
<accession>A0ABS1L0T0</accession>
<evidence type="ECO:0000313" key="2">
    <source>
        <dbReference type="EMBL" id="MBL0745127.1"/>
    </source>
</evidence>
<gene>
    <name evidence="2" type="ORF">JI741_28110</name>
</gene>
<dbReference type="Proteomes" id="UP000613030">
    <property type="component" value="Unassembled WGS sequence"/>
</dbReference>